<dbReference type="PANTHER" id="PTHR30386:SF24">
    <property type="entry name" value="MULTIDRUG RESISTANCE EFFLUX PUMP"/>
    <property type="match status" value="1"/>
</dbReference>
<name>F1Z3A6_9SPHN</name>
<dbReference type="SUPFAM" id="SSF111369">
    <property type="entry name" value="HlyD-like secretion proteins"/>
    <property type="match status" value="2"/>
</dbReference>
<feature type="chain" id="PRO_5003277698" evidence="3">
    <location>
        <begin position="24"/>
        <end position="358"/>
    </location>
</feature>
<evidence type="ECO:0000256" key="1">
    <source>
        <dbReference type="SAM" id="Coils"/>
    </source>
</evidence>
<reference evidence="6 7" key="1">
    <citation type="journal article" date="2012" name="J. Bacteriol.">
        <title>Draft Genome Sequence of Novosphingobium nitrogenifigens Y88T.</title>
        <authorList>
            <person name="Strabala T.J."/>
            <person name="Macdonald L."/>
            <person name="Liu V."/>
            <person name="Smit A.M."/>
        </authorList>
    </citation>
    <scope>NUCLEOTIDE SEQUENCE [LARGE SCALE GENOMIC DNA]</scope>
    <source>
        <strain evidence="6 7">DSM 19370</strain>
    </source>
</reference>
<keyword evidence="3" id="KW-0732">Signal</keyword>
<feature type="coiled-coil region" evidence="1">
    <location>
        <begin position="93"/>
        <end position="120"/>
    </location>
</feature>
<feature type="domain" description="CusB-like beta-barrel" evidence="5">
    <location>
        <begin position="249"/>
        <end position="290"/>
    </location>
</feature>
<dbReference type="InterPro" id="IPR058625">
    <property type="entry name" value="MdtA-like_BSH"/>
</dbReference>
<dbReference type="InterPro" id="IPR050739">
    <property type="entry name" value="MFP"/>
</dbReference>
<dbReference type="Pfam" id="PF25954">
    <property type="entry name" value="Beta-barrel_RND_2"/>
    <property type="match status" value="1"/>
</dbReference>
<feature type="signal peptide" evidence="3">
    <location>
        <begin position="1"/>
        <end position="23"/>
    </location>
</feature>
<dbReference type="InterPro" id="IPR058792">
    <property type="entry name" value="Beta-barrel_RND_2"/>
</dbReference>
<evidence type="ECO:0000313" key="7">
    <source>
        <dbReference type="Proteomes" id="UP000004728"/>
    </source>
</evidence>
<keyword evidence="1" id="KW-0175">Coiled coil</keyword>
<dbReference type="PRINTS" id="PR01490">
    <property type="entry name" value="RTXTOXIND"/>
</dbReference>
<dbReference type="Proteomes" id="UP000004728">
    <property type="component" value="Unassembled WGS sequence"/>
</dbReference>
<dbReference type="PANTHER" id="PTHR30386">
    <property type="entry name" value="MEMBRANE FUSION SUBUNIT OF EMRAB-TOLC MULTIDRUG EFFLUX PUMP"/>
    <property type="match status" value="1"/>
</dbReference>
<comment type="caution">
    <text evidence="6">The sequence shown here is derived from an EMBL/GenBank/DDBJ whole genome shotgun (WGS) entry which is preliminary data.</text>
</comment>
<organism evidence="6 7">
    <name type="scientific">Novosphingobium nitrogenifigens DSM 19370</name>
    <dbReference type="NCBI Taxonomy" id="983920"/>
    <lineage>
        <taxon>Bacteria</taxon>
        <taxon>Pseudomonadati</taxon>
        <taxon>Pseudomonadota</taxon>
        <taxon>Alphaproteobacteria</taxon>
        <taxon>Sphingomonadales</taxon>
        <taxon>Sphingomonadaceae</taxon>
        <taxon>Novosphingobium</taxon>
    </lineage>
</organism>
<dbReference type="Gene3D" id="2.40.50.100">
    <property type="match status" value="1"/>
</dbReference>
<feature type="region of interest" description="Disordered" evidence="2">
    <location>
        <begin position="142"/>
        <end position="162"/>
    </location>
</feature>
<dbReference type="EMBL" id="AEWJ01000002">
    <property type="protein sequence ID" value="EGD60906.1"/>
    <property type="molecule type" value="Genomic_DNA"/>
</dbReference>
<dbReference type="RefSeq" id="WP_008072013.1">
    <property type="nucleotide sequence ID" value="NZ_AQWK01000014.1"/>
</dbReference>
<dbReference type="Pfam" id="PF25917">
    <property type="entry name" value="BSH_RND"/>
    <property type="match status" value="1"/>
</dbReference>
<dbReference type="eggNOG" id="COG1566">
    <property type="taxonomic scope" value="Bacteria"/>
</dbReference>
<feature type="domain" description="Multidrug resistance protein MdtA-like barrel-sandwich hybrid" evidence="4">
    <location>
        <begin position="48"/>
        <end position="242"/>
    </location>
</feature>
<evidence type="ECO:0000313" key="6">
    <source>
        <dbReference type="EMBL" id="EGD60906.1"/>
    </source>
</evidence>
<dbReference type="STRING" id="983920.Y88_3410"/>
<dbReference type="OrthoDB" id="9811754at2"/>
<proteinExistence type="predicted"/>
<dbReference type="Gene3D" id="2.40.30.170">
    <property type="match status" value="1"/>
</dbReference>
<evidence type="ECO:0000256" key="3">
    <source>
        <dbReference type="SAM" id="SignalP"/>
    </source>
</evidence>
<gene>
    <name evidence="6" type="ORF">Y88_3410</name>
</gene>
<keyword evidence="7" id="KW-1185">Reference proteome</keyword>
<dbReference type="HOGENOM" id="CLU_018816_15_1_5"/>
<evidence type="ECO:0000256" key="2">
    <source>
        <dbReference type="SAM" id="MobiDB-lite"/>
    </source>
</evidence>
<feature type="coiled-coil region" evidence="1">
    <location>
        <begin position="173"/>
        <end position="207"/>
    </location>
</feature>
<sequence>MPFAKPLVLAGAAACLLAGGAIAADRYFAADGPEQTTNDAYVEADFTTVAPKVAGRIDKVLVEDNEMVRPGQVLAHIEDDDFRAALTMAQGDVAAMEGNVARLKADIARQQAVIDAARATVRADEADLVFARQNRARYSHLAEGGASPQELRQGAEAKAATADATRAHDQAEVSNATGQIAVLKAQLQQAEGQLDKARGAEQQARLNLSYCTIQAPVFGRVGARGLRVGAYVQAGTGLLAVVPTQAAYVVANFQETQLTRIRPGQQASVWVDTFPGKVLHAHVDSVAPASEVAFSPIKPDNATGNFTKVIQRIPVKLTFDPGQPLAAMVRVGMSVEAKIDTAAPANGAHAGDERYAWH</sequence>
<accession>F1Z3A6</accession>
<evidence type="ECO:0000259" key="5">
    <source>
        <dbReference type="Pfam" id="PF25954"/>
    </source>
</evidence>
<dbReference type="AlphaFoldDB" id="F1Z3A6"/>
<dbReference type="InParanoid" id="F1Z3A6"/>
<protein>
    <submittedName>
        <fullName evidence="6">Secretion protein HlyD family protein</fullName>
    </submittedName>
</protein>
<evidence type="ECO:0000259" key="4">
    <source>
        <dbReference type="Pfam" id="PF25917"/>
    </source>
</evidence>